<keyword evidence="8" id="KW-1185">Reference proteome</keyword>
<dbReference type="EMBL" id="PGCJ01000562">
    <property type="protein sequence ID" value="PLW26126.1"/>
    <property type="molecule type" value="Genomic_DNA"/>
</dbReference>
<name>A0A2N5RXJ8_9BASI</name>
<feature type="binding site" evidence="3">
    <location>
        <position position="59"/>
    </location>
    <ligand>
        <name>substrate</name>
    </ligand>
</feature>
<dbReference type="PANTHER" id="PTHR46517:SF1">
    <property type="entry name" value="FRUCTOSE-2,6-BISPHOSPHATASE TIGAR"/>
    <property type="match status" value="1"/>
</dbReference>
<feature type="active site" description="Tele-phosphohistidine intermediate" evidence="2">
    <location>
        <position position="8"/>
    </location>
</feature>
<keyword evidence="1" id="KW-0378">Hydrolase</keyword>
<dbReference type="EMBL" id="PGCJ01001401">
    <property type="protein sequence ID" value="PLW05704.1"/>
    <property type="molecule type" value="Genomic_DNA"/>
</dbReference>
<dbReference type="Gene3D" id="3.40.50.1240">
    <property type="entry name" value="Phosphoglycerate mutase-like"/>
    <property type="match status" value="1"/>
</dbReference>
<evidence type="ECO:0000313" key="6">
    <source>
        <dbReference type="EMBL" id="PLW26126.1"/>
    </source>
</evidence>
<comment type="caution">
    <text evidence="4">The sequence shown here is derived from an EMBL/GenBank/DDBJ whole genome shotgun (WGS) entry which is preliminary data.</text>
</comment>
<dbReference type="InterPro" id="IPR051695">
    <property type="entry name" value="Phosphoglycerate_Mutase"/>
</dbReference>
<evidence type="ECO:0000256" key="1">
    <source>
        <dbReference type="ARBA" id="ARBA00022801"/>
    </source>
</evidence>
<feature type="binding site" evidence="3">
    <location>
        <begin position="7"/>
        <end position="14"/>
    </location>
    <ligand>
        <name>substrate</name>
    </ligand>
</feature>
<dbReference type="GO" id="GO:0004331">
    <property type="term" value="F:fructose-2,6-bisphosphate 2-phosphatase activity"/>
    <property type="evidence" value="ECO:0007669"/>
    <property type="project" value="TreeGrafter"/>
</dbReference>
<evidence type="ECO:0000313" key="9">
    <source>
        <dbReference type="Proteomes" id="UP000235392"/>
    </source>
</evidence>
<dbReference type="Proteomes" id="UP000235392">
    <property type="component" value="Unassembled WGS sequence"/>
</dbReference>
<dbReference type="EMBL" id="PGCI01000616">
    <property type="protein sequence ID" value="PLW24094.1"/>
    <property type="molecule type" value="Genomic_DNA"/>
</dbReference>
<dbReference type="CDD" id="cd07067">
    <property type="entry name" value="HP_PGM_like"/>
    <property type="match status" value="1"/>
</dbReference>
<feature type="active site" description="Proton donor/acceptor" evidence="2">
    <location>
        <position position="85"/>
    </location>
</feature>
<evidence type="ECO:0000256" key="2">
    <source>
        <dbReference type="PIRSR" id="PIRSR613078-1"/>
    </source>
</evidence>
<dbReference type="EMBL" id="PGCI01000106">
    <property type="protein sequence ID" value="PLW40094.1"/>
    <property type="molecule type" value="Genomic_DNA"/>
</dbReference>
<dbReference type="GO" id="GO:0043456">
    <property type="term" value="P:regulation of pentose-phosphate shunt"/>
    <property type="evidence" value="ECO:0007669"/>
    <property type="project" value="TreeGrafter"/>
</dbReference>
<evidence type="ECO:0000313" key="5">
    <source>
        <dbReference type="EMBL" id="PLW24094.1"/>
    </source>
</evidence>
<organism evidence="4 8">
    <name type="scientific">Puccinia coronata f. sp. avenae</name>
    <dbReference type="NCBI Taxonomy" id="200324"/>
    <lineage>
        <taxon>Eukaryota</taxon>
        <taxon>Fungi</taxon>
        <taxon>Dikarya</taxon>
        <taxon>Basidiomycota</taxon>
        <taxon>Pucciniomycotina</taxon>
        <taxon>Pucciniomycetes</taxon>
        <taxon>Pucciniales</taxon>
        <taxon>Pucciniaceae</taxon>
        <taxon>Puccinia</taxon>
    </lineage>
</organism>
<evidence type="ECO:0000313" key="4">
    <source>
        <dbReference type="EMBL" id="PLW05704.1"/>
    </source>
</evidence>
<evidence type="ECO:0000256" key="3">
    <source>
        <dbReference type="PIRSR" id="PIRSR613078-2"/>
    </source>
</evidence>
<protein>
    <recommendedName>
        <fullName evidence="10">Phosphoglycerate mutase</fullName>
    </recommendedName>
</protein>
<dbReference type="SMART" id="SM00855">
    <property type="entry name" value="PGAM"/>
    <property type="match status" value="1"/>
</dbReference>
<sequence>MQVTLIRHGETDDNRNEIIQGHKDTPLNELGIQQARLTGQFLNQSQVRFNQIWSSDLQRAHKTAQLISEQFTDPPSIQLDKRLRERFLGDLEGRPREAREKRTHSQSIEPTLSVLLRLLEFWTNQIVPSPNQHHILIVSHGGALRSLVESGLIENLEFQPPHDLPKNYSFANCSITTVQINEQSKLLTSIANVDHLVGKIDASNLNADEINVA</sequence>
<dbReference type="AlphaFoldDB" id="A0A2N5RXJ8"/>
<dbReference type="OrthoDB" id="354304at2759"/>
<dbReference type="Proteomes" id="UP000235388">
    <property type="component" value="Unassembled WGS sequence"/>
</dbReference>
<gene>
    <name evidence="6" type="ORF">PCANC_22115</name>
    <name evidence="4" type="ORF">PCANC_26912</name>
    <name evidence="7" type="ORF">PCASD_07861</name>
    <name evidence="5" type="ORF">PCASD_14285</name>
</gene>
<dbReference type="InterPro" id="IPR013078">
    <property type="entry name" value="His_Pase_superF_clade-1"/>
</dbReference>
<evidence type="ECO:0000313" key="7">
    <source>
        <dbReference type="EMBL" id="PLW40094.1"/>
    </source>
</evidence>
<proteinExistence type="predicted"/>
<dbReference type="SUPFAM" id="SSF53254">
    <property type="entry name" value="Phosphoglycerate mutase-like"/>
    <property type="match status" value="1"/>
</dbReference>
<dbReference type="Pfam" id="PF00300">
    <property type="entry name" value="His_Phos_1"/>
    <property type="match status" value="1"/>
</dbReference>
<evidence type="ECO:0000313" key="8">
    <source>
        <dbReference type="Proteomes" id="UP000235388"/>
    </source>
</evidence>
<reference evidence="8 9" key="1">
    <citation type="submission" date="2017-11" db="EMBL/GenBank/DDBJ databases">
        <title>De novo assembly and phasing of dikaryotic genomes from two isolates of Puccinia coronata f. sp. avenae, the causal agent of oat crown rust.</title>
        <authorList>
            <person name="Miller M.E."/>
            <person name="Zhang Y."/>
            <person name="Omidvar V."/>
            <person name="Sperschneider J."/>
            <person name="Schwessinger B."/>
            <person name="Raley C."/>
            <person name="Palmer J.M."/>
            <person name="Garnica D."/>
            <person name="Upadhyaya N."/>
            <person name="Rathjen J."/>
            <person name="Taylor J.M."/>
            <person name="Park R.F."/>
            <person name="Dodds P.N."/>
            <person name="Hirsch C.D."/>
            <person name="Kianian S.F."/>
            <person name="Figueroa M."/>
        </authorList>
    </citation>
    <scope>NUCLEOTIDE SEQUENCE [LARGE SCALE GENOMIC DNA]</scope>
    <source>
        <strain evidence="4">12NC29</strain>
        <strain evidence="5">12SD80</strain>
    </source>
</reference>
<evidence type="ECO:0008006" key="10">
    <source>
        <dbReference type="Google" id="ProtNLM"/>
    </source>
</evidence>
<dbReference type="STRING" id="200324.A0A2N5RXJ8"/>
<dbReference type="GO" id="GO:0045820">
    <property type="term" value="P:negative regulation of glycolytic process"/>
    <property type="evidence" value="ECO:0007669"/>
    <property type="project" value="TreeGrafter"/>
</dbReference>
<dbReference type="InterPro" id="IPR029033">
    <property type="entry name" value="His_PPase_superfam"/>
</dbReference>
<dbReference type="InterPro" id="IPR001345">
    <property type="entry name" value="PG/BPGM_mutase_AS"/>
</dbReference>
<dbReference type="PANTHER" id="PTHR46517">
    <property type="entry name" value="FRUCTOSE-2,6-BISPHOSPHATASE TIGAR"/>
    <property type="match status" value="1"/>
</dbReference>
<accession>A0A2N5RXJ8</accession>
<dbReference type="PROSITE" id="PS00175">
    <property type="entry name" value="PG_MUTASE"/>
    <property type="match status" value="1"/>
</dbReference>
<dbReference type="GO" id="GO:0005829">
    <property type="term" value="C:cytosol"/>
    <property type="evidence" value="ECO:0007669"/>
    <property type="project" value="TreeGrafter"/>
</dbReference>